<dbReference type="SUPFAM" id="SSF51905">
    <property type="entry name" value="FAD/NAD(P)-binding domain"/>
    <property type="match status" value="1"/>
</dbReference>
<comment type="caution">
    <text evidence="1">The sequence shown here is derived from an EMBL/GenBank/DDBJ whole genome shotgun (WGS) entry which is preliminary data.</text>
</comment>
<dbReference type="RefSeq" id="WP_344810478.1">
    <property type="nucleotide sequence ID" value="NZ_BAAAYX010000002.1"/>
</dbReference>
<keyword evidence="1" id="KW-0503">Monooxygenase</keyword>
<organism evidence="1 2">
    <name type="scientific">Microlunatus aurantiacus</name>
    <dbReference type="NCBI Taxonomy" id="446786"/>
    <lineage>
        <taxon>Bacteria</taxon>
        <taxon>Bacillati</taxon>
        <taxon>Actinomycetota</taxon>
        <taxon>Actinomycetes</taxon>
        <taxon>Propionibacteriales</taxon>
        <taxon>Propionibacteriaceae</taxon>
        <taxon>Microlunatus</taxon>
    </lineage>
</organism>
<keyword evidence="1" id="KW-0560">Oxidoreductase</keyword>
<evidence type="ECO:0000313" key="2">
    <source>
        <dbReference type="Proteomes" id="UP001500051"/>
    </source>
</evidence>
<protein>
    <submittedName>
        <fullName evidence="1">FAD-dependent monooxygenase</fullName>
    </submittedName>
</protein>
<dbReference type="Pfam" id="PF13450">
    <property type="entry name" value="NAD_binding_8"/>
    <property type="match status" value="1"/>
</dbReference>
<dbReference type="Gene3D" id="3.50.50.60">
    <property type="entry name" value="FAD/NAD(P)-binding domain"/>
    <property type="match status" value="1"/>
</dbReference>
<evidence type="ECO:0000313" key="1">
    <source>
        <dbReference type="EMBL" id="GAA3691166.1"/>
    </source>
</evidence>
<reference evidence="2" key="1">
    <citation type="journal article" date="2019" name="Int. J. Syst. Evol. Microbiol.">
        <title>The Global Catalogue of Microorganisms (GCM) 10K type strain sequencing project: providing services to taxonomists for standard genome sequencing and annotation.</title>
        <authorList>
            <consortium name="The Broad Institute Genomics Platform"/>
            <consortium name="The Broad Institute Genome Sequencing Center for Infectious Disease"/>
            <person name="Wu L."/>
            <person name="Ma J."/>
        </authorList>
    </citation>
    <scope>NUCLEOTIDE SEQUENCE [LARGE SCALE GENOMIC DNA]</scope>
    <source>
        <strain evidence="2">JCM 16548</strain>
    </source>
</reference>
<keyword evidence="2" id="KW-1185">Reference proteome</keyword>
<gene>
    <name evidence="1" type="ORF">GCM10022204_02820</name>
</gene>
<dbReference type="PANTHER" id="PTHR43422">
    <property type="entry name" value="THIAMINE THIAZOLE SYNTHASE"/>
    <property type="match status" value="1"/>
</dbReference>
<accession>A0ABP7CIH9</accession>
<dbReference type="PANTHER" id="PTHR43422:SF3">
    <property type="entry name" value="THIAMINE THIAZOLE SYNTHASE"/>
    <property type="match status" value="1"/>
</dbReference>
<dbReference type="PRINTS" id="PR00420">
    <property type="entry name" value="RNGMNOXGNASE"/>
</dbReference>
<proteinExistence type="predicted"/>
<dbReference type="InterPro" id="IPR036188">
    <property type="entry name" value="FAD/NAD-bd_sf"/>
</dbReference>
<name>A0ABP7CIH9_9ACTN</name>
<dbReference type="Proteomes" id="UP001500051">
    <property type="component" value="Unassembled WGS sequence"/>
</dbReference>
<sequence length="486" mass="51265">MAPGGDPGATTSANPSHAVIIGASMAGLCAAAALAQQGLTVTVLERDRLSTEPGHRRGVPQDTQAHVLLYRGITVLEQLLPGFRAELLAAGAVAYDSGRMPWLGEYGWLDTDLDGYEVVSATRPLMEAVTRRRVVALTGVRLRDGVTVTGLTPASPGWRVRIGNGTDGPEAAAETMSAADTMADGDEVVAADLVVDASGRSSRLDRWGVVAEPPAVEEVDARVGYASRLYRAHRQLPVRTGVMILADAGSGTAGLALPVEHGRWLVAAAGFGERRPPRDTAGFVRFLSGLRDPALADLVALLEPAGEVSIHRQTANRRRRWDRVADWPEGLLVVGDALCSLDPVYGQGITVAAQQACALGEAVRRGRPVDRRLQRRLVDLTATPWAIATTGDRRQPTCTSEPGPAERVSAGWVARLSRLAATGHPRATAALLAVNNLMAPPSSLLHPALLLAGARPSPTARLARPAVLDDLSRLRRQPPPADPAAA</sequence>
<dbReference type="GO" id="GO:0004497">
    <property type="term" value="F:monooxygenase activity"/>
    <property type="evidence" value="ECO:0007669"/>
    <property type="project" value="UniProtKB-KW"/>
</dbReference>
<dbReference type="EMBL" id="BAAAYX010000002">
    <property type="protein sequence ID" value="GAA3691166.1"/>
    <property type="molecule type" value="Genomic_DNA"/>
</dbReference>